<organism evidence="1 2">
    <name type="scientific">Euphydryas editha</name>
    <name type="common">Edith's checkerspot</name>
    <dbReference type="NCBI Taxonomy" id="104508"/>
    <lineage>
        <taxon>Eukaryota</taxon>
        <taxon>Metazoa</taxon>
        <taxon>Ecdysozoa</taxon>
        <taxon>Arthropoda</taxon>
        <taxon>Hexapoda</taxon>
        <taxon>Insecta</taxon>
        <taxon>Pterygota</taxon>
        <taxon>Neoptera</taxon>
        <taxon>Endopterygota</taxon>
        <taxon>Lepidoptera</taxon>
        <taxon>Glossata</taxon>
        <taxon>Ditrysia</taxon>
        <taxon>Papilionoidea</taxon>
        <taxon>Nymphalidae</taxon>
        <taxon>Nymphalinae</taxon>
        <taxon>Euphydryas</taxon>
    </lineage>
</organism>
<dbReference type="InterPro" id="IPR008042">
    <property type="entry name" value="Retrotrans_Pao"/>
</dbReference>
<protein>
    <submittedName>
        <fullName evidence="1">Uncharacterized protein</fullName>
    </submittedName>
</protein>
<sequence length="82" mass="9679">MAKTRVALWRVYFTIPRLELMAAFLLSKLIKKVNHIYRDKIRPGQIQAVVLTWLRSSPHKWKTFVSNCISEISIRVLIRISK</sequence>
<dbReference type="Pfam" id="PF05380">
    <property type="entry name" value="Peptidase_A17"/>
    <property type="match status" value="1"/>
</dbReference>
<accession>A0AAU9TFI6</accession>
<comment type="caution">
    <text evidence="1">The sequence shown here is derived from an EMBL/GenBank/DDBJ whole genome shotgun (WGS) entry which is preliminary data.</text>
</comment>
<dbReference type="EMBL" id="CAKOGL010000003">
    <property type="protein sequence ID" value="CAH2084858.1"/>
    <property type="molecule type" value="Genomic_DNA"/>
</dbReference>
<reference evidence="1" key="1">
    <citation type="submission" date="2022-03" db="EMBL/GenBank/DDBJ databases">
        <authorList>
            <person name="Tunstrom K."/>
        </authorList>
    </citation>
    <scope>NUCLEOTIDE SEQUENCE</scope>
</reference>
<evidence type="ECO:0000313" key="2">
    <source>
        <dbReference type="Proteomes" id="UP001153954"/>
    </source>
</evidence>
<gene>
    <name evidence="1" type="ORF">EEDITHA_LOCUS1392</name>
</gene>
<evidence type="ECO:0000313" key="1">
    <source>
        <dbReference type="EMBL" id="CAH2084858.1"/>
    </source>
</evidence>
<dbReference type="AlphaFoldDB" id="A0AAU9TFI6"/>
<proteinExistence type="predicted"/>
<dbReference type="Proteomes" id="UP001153954">
    <property type="component" value="Unassembled WGS sequence"/>
</dbReference>
<name>A0AAU9TFI6_EUPED</name>
<keyword evidence="2" id="KW-1185">Reference proteome</keyword>